<feature type="compositionally biased region" description="Basic and acidic residues" evidence="2">
    <location>
        <begin position="129"/>
        <end position="146"/>
    </location>
</feature>
<dbReference type="InterPro" id="IPR023365">
    <property type="entry name" value="Sortase_dom-sf"/>
</dbReference>
<evidence type="ECO:0000313" key="4">
    <source>
        <dbReference type="Proteomes" id="UP000189970"/>
    </source>
</evidence>
<keyword evidence="4" id="KW-1185">Reference proteome</keyword>
<feature type="compositionally biased region" description="Polar residues" evidence="2">
    <location>
        <begin position="154"/>
        <end position="181"/>
    </location>
</feature>
<evidence type="ECO:0000256" key="1">
    <source>
        <dbReference type="ARBA" id="ARBA00022801"/>
    </source>
</evidence>
<dbReference type="Proteomes" id="UP000189970">
    <property type="component" value="Unassembled WGS sequence"/>
</dbReference>
<feature type="region of interest" description="Disordered" evidence="2">
    <location>
        <begin position="121"/>
        <end position="192"/>
    </location>
</feature>
<dbReference type="Pfam" id="PF04203">
    <property type="entry name" value="Sortase"/>
    <property type="match status" value="1"/>
</dbReference>
<accession>A0A1V4DHP8</accession>
<dbReference type="RefSeq" id="WP_079346924.1">
    <property type="nucleotide sequence ID" value="NZ_MVAB01000001.1"/>
</dbReference>
<dbReference type="InterPro" id="IPR005754">
    <property type="entry name" value="Sortase"/>
</dbReference>
<evidence type="ECO:0008006" key="5">
    <source>
        <dbReference type="Google" id="ProtNLM"/>
    </source>
</evidence>
<name>A0A1V4DHP8_9ENTE</name>
<reference evidence="3 4" key="1">
    <citation type="submission" date="2017-02" db="EMBL/GenBank/DDBJ databases">
        <title>Vagococcus cremeus sp. nov., isolated from the small intestine of a marten, Martes flavigula.</title>
        <authorList>
            <person name="Tak E.J."/>
            <person name="Bae J.-W."/>
        </authorList>
    </citation>
    <scope>NUCLEOTIDE SEQUENCE [LARGE SCALE GENOMIC DNA]</scope>
    <source>
        <strain evidence="3 4">D7T301</strain>
    </source>
</reference>
<dbReference type="AlphaFoldDB" id="A0A1V4DHP8"/>
<dbReference type="Gene3D" id="2.40.260.10">
    <property type="entry name" value="Sortase"/>
    <property type="match status" value="1"/>
</dbReference>
<protein>
    <recommendedName>
        <fullName evidence="5">Sortase</fullName>
    </recommendedName>
</protein>
<feature type="compositionally biased region" description="Polar residues" evidence="2">
    <location>
        <begin position="1"/>
        <end position="12"/>
    </location>
</feature>
<organism evidence="3 4">
    <name type="scientific">Vagococcus martis</name>
    <dbReference type="NCBI Taxonomy" id="1768210"/>
    <lineage>
        <taxon>Bacteria</taxon>
        <taxon>Bacillati</taxon>
        <taxon>Bacillota</taxon>
        <taxon>Bacilli</taxon>
        <taxon>Lactobacillales</taxon>
        <taxon>Enterococcaceae</taxon>
        <taxon>Vagococcus</taxon>
    </lineage>
</organism>
<sequence>MTNNTKQSVKHCSTNSDIKKKRKKTNKSSVKVIKDGKVMIKKKKRRSSNKNKHSHKNVTPMKVTKKELKEQAHKKIVKRLSTAAILIGTLGLSTTAIALSQTHQKPQEPKSNQHLIVKEYTPDATYSDAIKEKDDSSKKEEPTVEESHEEEIDNSLQQEPEEIISSSNATDYQEQTETSATVEPIQEPEYRDEKISDVQPEMTLNILGQLIHYQNGGQSAGQSVIDANSESMASTWGGSSVFSGSDGMNTHFIGHNPGAFSVIFSLSIGNQISVTDGIGSQKNYIVNSIRQVYDDGTDVNSGEALFDSITGTGGGERITLQSCINDDCNLIIFASAQ</sequence>
<proteinExistence type="predicted"/>
<evidence type="ECO:0000313" key="3">
    <source>
        <dbReference type="EMBL" id="OPF87983.1"/>
    </source>
</evidence>
<gene>
    <name evidence="3" type="ORF">BW731_07265</name>
</gene>
<evidence type="ECO:0000256" key="2">
    <source>
        <dbReference type="SAM" id="MobiDB-lite"/>
    </source>
</evidence>
<feature type="region of interest" description="Disordered" evidence="2">
    <location>
        <begin position="1"/>
        <end position="59"/>
    </location>
</feature>
<feature type="compositionally biased region" description="Basic residues" evidence="2">
    <location>
        <begin position="39"/>
        <end position="56"/>
    </location>
</feature>
<comment type="caution">
    <text evidence="3">The sequence shown here is derived from an EMBL/GenBank/DDBJ whole genome shotgun (WGS) entry which is preliminary data.</text>
</comment>
<dbReference type="GO" id="GO:0016787">
    <property type="term" value="F:hydrolase activity"/>
    <property type="evidence" value="ECO:0007669"/>
    <property type="project" value="UniProtKB-KW"/>
</dbReference>
<dbReference type="EMBL" id="MVAB01000001">
    <property type="protein sequence ID" value="OPF87983.1"/>
    <property type="molecule type" value="Genomic_DNA"/>
</dbReference>
<keyword evidence="1" id="KW-0378">Hydrolase</keyword>